<sequence length="237" mass="25863">MSASTNFENLVESSGQIDAELRQQVKDIKVQLDALQQEGSAPQAGPAVTEVGLRACTAVLGGLVGLSNKQEAEGWLQNKLAIMSGPVPIETFVKSGDFRGILFARFKNSSDRDKAVVLLRGAGLNHSGNDVWAKEDLPIQTRSTKAFLFGLKRVLKTWGFSNIHVDDNFKYITVGTEVVATDGCMEDQLLIKWHDAWSKWQEFQSSVEVGNLVQTATEMMNRARHKGKGAAKGSVGK</sequence>
<protein>
    <submittedName>
        <fullName evidence="1">Uncharacterized protein</fullName>
    </submittedName>
</protein>
<gene>
    <name evidence="1" type="ORF">PGLA1383_LOCUS38087</name>
</gene>
<dbReference type="Proteomes" id="UP000654075">
    <property type="component" value="Unassembled WGS sequence"/>
</dbReference>
<name>A0A813G340_POLGL</name>
<proteinExistence type="predicted"/>
<dbReference type="OrthoDB" id="426855at2759"/>
<dbReference type="EMBL" id="CAJNNV010027502">
    <property type="protein sequence ID" value="CAE8620531.1"/>
    <property type="molecule type" value="Genomic_DNA"/>
</dbReference>
<evidence type="ECO:0000313" key="1">
    <source>
        <dbReference type="EMBL" id="CAE8620531.1"/>
    </source>
</evidence>
<evidence type="ECO:0000313" key="2">
    <source>
        <dbReference type="Proteomes" id="UP000654075"/>
    </source>
</evidence>
<keyword evidence="2" id="KW-1185">Reference proteome</keyword>
<organism evidence="1 2">
    <name type="scientific">Polarella glacialis</name>
    <name type="common">Dinoflagellate</name>
    <dbReference type="NCBI Taxonomy" id="89957"/>
    <lineage>
        <taxon>Eukaryota</taxon>
        <taxon>Sar</taxon>
        <taxon>Alveolata</taxon>
        <taxon>Dinophyceae</taxon>
        <taxon>Suessiales</taxon>
        <taxon>Suessiaceae</taxon>
        <taxon>Polarella</taxon>
    </lineage>
</organism>
<comment type="caution">
    <text evidence="1">The sequence shown here is derived from an EMBL/GenBank/DDBJ whole genome shotgun (WGS) entry which is preliminary data.</text>
</comment>
<dbReference type="AlphaFoldDB" id="A0A813G340"/>
<accession>A0A813G340</accession>
<reference evidence="1" key="1">
    <citation type="submission" date="2021-02" db="EMBL/GenBank/DDBJ databases">
        <authorList>
            <person name="Dougan E. K."/>
            <person name="Rhodes N."/>
            <person name="Thang M."/>
            <person name="Chan C."/>
        </authorList>
    </citation>
    <scope>NUCLEOTIDE SEQUENCE</scope>
</reference>